<evidence type="ECO:0000313" key="1">
    <source>
        <dbReference type="EMBL" id="EIW20315.1"/>
    </source>
</evidence>
<reference evidence="1 2" key="1">
    <citation type="journal article" date="2012" name="J. Bacteriol.">
        <title>Draft Genome Sequences for Two Metal-Reducing Pelosinus fermentans Strains Isolated from a Cr(VI)-Contaminated Site and for Type Strain R7.</title>
        <authorList>
            <person name="Brown S.D."/>
            <person name="Podar M."/>
            <person name="Klingeman D.M."/>
            <person name="Johnson C.M."/>
            <person name="Yang Z.K."/>
            <person name="Utturkar S.M."/>
            <person name="Land M.L."/>
            <person name="Mosher J.J."/>
            <person name="Hurt R.A.Jr."/>
            <person name="Phelps T.J."/>
            <person name="Palumbo A.V."/>
            <person name="Arkin A.P."/>
            <person name="Hazen T.C."/>
            <person name="Elias D.A."/>
        </authorList>
    </citation>
    <scope>NUCLEOTIDE SEQUENCE [LARGE SCALE GENOMIC DNA]</scope>
    <source>
        <strain evidence="1 2">B4</strain>
    </source>
</reference>
<dbReference type="AlphaFoldDB" id="I8RN02"/>
<protein>
    <submittedName>
        <fullName evidence="1">Uncharacterized protein</fullName>
    </submittedName>
</protein>
<keyword evidence="2" id="KW-1185">Reference proteome</keyword>
<comment type="caution">
    <text evidence="1">The sequence shown here is derived from an EMBL/GenBank/DDBJ whole genome shotgun (WGS) entry which is preliminary data.</text>
</comment>
<dbReference type="Proteomes" id="UP000004324">
    <property type="component" value="Unassembled WGS sequence"/>
</dbReference>
<organism evidence="1 2">
    <name type="scientific">Pelosinus fermentans B4</name>
    <dbReference type="NCBI Taxonomy" id="1149862"/>
    <lineage>
        <taxon>Bacteria</taxon>
        <taxon>Bacillati</taxon>
        <taxon>Bacillota</taxon>
        <taxon>Negativicutes</taxon>
        <taxon>Selenomonadales</taxon>
        <taxon>Sporomusaceae</taxon>
        <taxon>Pelosinus</taxon>
    </lineage>
</organism>
<sequence>MISEEVVLLNSAAGAFRGYERPSKFKMIHGKKKKTQRLFKALRLQNQFRIK</sequence>
<evidence type="ECO:0000313" key="2">
    <source>
        <dbReference type="Proteomes" id="UP000004324"/>
    </source>
</evidence>
<dbReference type="EMBL" id="AKVJ01000007">
    <property type="protein sequence ID" value="EIW20315.1"/>
    <property type="molecule type" value="Genomic_DNA"/>
</dbReference>
<gene>
    <name evidence="1" type="ORF">FB4_2279</name>
</gene>
<proteinExistence type="predicted"/>
<dbReference type="PATRIC" id="fig|1149862.3.peg.559"/>
<accession>I8RN02</accession>
<name>I8RN02_9FIRM</name>